<dbReference type="KEGG" id="pmf:P9303_23921"/>
<evidence type="ECO:0000256" key="1">
    <source>
        <dbReference type="ARBA" id="ARBA00005272"/>
    </source>
</evidence>
<name>A2CCB5_PROM3</name>
<dbReference type="STRING" id="59922.P9303_23921"/>
<dbReference type="GO" id="GO:0050136">
    <property type="term" value="F:NADH dehydrogenase (quinone) (non-electrogenic) activity"/>
    <property type="evidence" value="ECO:0007669"/>
    <property type="project" value="UniProtKB-EC"/>
</dbReference>
<keyword evidence="4" id="KW-0274">FAD</keyword>
<evidence type="ECO:0000256" key="7">
    <source>
        <dbReference type="ARBA" id="ARBA00047599"/>
    </source>
</evidence>
<evidence type="ECO:0000259" key="8">
    <source>
        <dbReference type="Pfam" id="PF07992"/>
    </source>
</evidence>
<proteinExistence type="inferred from homology"/>
<dbReference type="Proteomes" id="UP000002274">
    <property type="component" value="Chromosome"/>
</dbReference>
<dbReference type="AlphaFoldDB" id="A2CCB5"/>
<sequence>MGKEHFFLELEPPEERLRRAPHVVIIGGGFAGVRACKALANTEVRVTLIDKRNFNLFQPLLYQVATGLVSKGDVATPLRQLVGRQFNVQVLLGEVTQLNPQDKQIVFNNKSLSYDYLVLATGSGSTYFGHEEWRSFAPPMKILEHAEEIRRRLLMAMEQAEQTPDPNARQFLQSVVVVGAGPTGCEMAGAVSELMRNAMSREFKQLNPDQTKIYLVDPGERVLRAMPEMLSKSARTTLESLGVEMVFKGRVQSMQPGEVMISTPNGDQCLQAATVIWTAGVRPSHLGRNLADSIGCELDKGGRIVVEPDFAVAGHPEIRVVGDLCSYRHTTNQTPLPGMAGPATQAGGFVGKDIAALVSGSSRPTFNWFDFGSMAVLDRVAAVADLRGFKFSGGIGWMCWALAHLAFMPNPENRITLLFKWLVAVVSQQRSSMLLTGMPSQHIDIDAPDAHFPMQPGLGPSIAAPDAALQAAMKYYSTQIAGIASQPMAAKEGSEEDSTAAIK</sequence>
<evidence type="ECO:0000313" key="9">
    <source>
        <dbReference type="EMBL" id="ABM79125.1"/>
    </source>
</evidence>
<evidence type="ECO:0000256" key="2">
    <source>
        <dbReference type="ARBA" id="ARBA00012637"/>
    </source>
</evidence>
<dbReference type="RefSeq" id="WP_011826982.1">
    <property type="nucleotide sequence ID" value="NC_008820.1"/>
</dbReference>
<keyword evidence="6" id="KW-0520">NAD</keyword>
<evidence type="ECO:0000256" key="3">
    <source>
        <dbReference type="ARBA" id="ARBA00022630"/>
    </source>
</evidence>
<dbReference type="InterPro" id="IPR023753">
    <property type="entry name" value="FAD/NAD-binding_dom"/>
</dbReference>
<evidence type="ECO:0000256" key="4">
    <source>
        <dbReference type="ARBA" id="ARBA00022827"/>
    </source>
</evidence>
<dbReference type="Gene3D" id="3.50.50.100">
    <property type="match status" value="1"/>
</dbReference>
<evidence type="ECO:0000313" key="10">
    <source>
        <dbReference type="Proteomes" id="UP000002274"/>
    </source>
</evidence>
<dbReference type="InterPro" id="IPR045024">
    <property type="entry name" value="NDH-2"/>
</dbReference>
<dbReference type="EMBL" id="CP000554">
    <property type="protein sequence ID" value="ABM79125.1"/>
    <property type="molecule type" value="Genomic_DNA"/>
</dbReference>
<evidence type="ECO:0000256" key="6">
    <source>
        <dbReference type="ARBA" id="ARBA00023027"/>
    </source>
</evidence>
<dbReference type="Pfam" id="PF07992">
    <property type="entry name" value="Pyr_redox_2"/>
    <property type="match status" value="1"/>
</dbReference>
<comment type="similarity">
    <text evidence="1">Belongs to the NADH dehydrogenase family.</text>
</comment>
<protein>
    <recommendedName>
        <fullName evidence="2">NADH:ubiquinone reductase (non-electrogenic)</fullName>
        <ecNumber evidence="2">1.6.5.9</ecNumber>
    </recommendedName>
</protein>
<gene>
    <name evidence="9" type="ordered locus">P9303_23921</name>
</gene>
<dbReference type="PANTHER" id="PTHR43706">
    <property type="entry name" value="NADH DEHYDROGENASE"/>
    <property type="match status" value="1"/>
</dbReference>
<dbReference type="InterPro" id="IPR036188">
    <property type="entry name" value="FAD/NAD-bd_sf"/>
</dbReference>
<dbReference type="SUPFAM" id="SSF51905">
    <property type="entry name" value="FAD/NAD(P)-binding domain"/>
    <property type="match status" value="2"/>
</dbReference>
<keyword evidence="3" id="KW-0285">Flavoprotein</keyword>
<accession>A2CCB5</accession>
<keyword evidence="5 9" id="KW-0560">Oxidoreductase</keyword>
<organism evidence="9 10">
    <name type="scientific">Prochlorococcus marinus (strain MIT 9303)</name>
    <dbReference type="NCBI Taxonomy" id="59922"/>
    <lineage>
        <taxon>Bacteria</taxon>
        <taxon>Bacillati</taxon>
        <taxon>Cyanobacteriota</taxon>
        <taxon>Cyanophyceae</taxon>
        <taxon>Synechococcales</taxon>
        <taxon>Prochlorococcaceae</taxon>
        <taxon>Prochlorococcus</taxon>
    </lineage>
</organism>
<feature type="domain" description="FAD/NAD(P)-binding" evidence="8">
    <location>
        <begin position="22"/>
        <end position="328"/>
    </location>
</feature>
<dbReference type="PANTHER" id="PTHR43706:SF47">
    <property type="entry name" value="EXTERNAL NADH-UBIQUINONE OXIDOREDUCTASE 1, MITOCHONDRIAL-RELATED"/>
    <property type="match status" value="1"/>
</dbReference>
<reference evidence="9 10" key="1">
    <citation type="journal article" date="2007" name="PLoS Genet.">
        <title>Patterns and implications of gene gain and loss in the evolution of Prochlorococcus.</title>
        <authorList>
            <person name="Kettler G.C."/>
            <person name="Martiny A.C."/>
            <person name="Huang K."/>
            <person name="Zucker J."/>
            <person name="Coleman M.L."/>
            <person name="Rodrigue S."/>
            <person name="Chen F."/>
            <person name="Lapidus A."/>
            <person name="Ferriera S."/>
            <person name="Johnson J."/>
            <person name="Steglich C."/>
            <person name="Church G.M."/>
            <person name="Richardson P."/>
            <person name="Chisholm S.W."/>
        </authorList>
    </citation>
    <scope>NUCLEOTIDE SEQUENCE [LARGE SCALE GENOMIC DNA]</scope>
    <source>
        <strain evidence="9 10">MIT 9303</strain>
    </source>
</reference>
<dbReference type="PRINTS" id="PR00368">
    <property type="entry name" value="FADPNR"/>
</dbReference>
<dbReference type="BioCyc" id="PMAR59922:G1G80-2104-MONOMER"/>
<comment type="catalytic activity">
    <reaction evidence="7">
        <text>a quinone + NADH + H(+) = a quinol + NAD(+)</text>
        <dbReference type="Rhea" id="RHEA:46160"/>
        <dbReference type="ChEBI" id="CHEBI:15378"/>
        <dbReference type="ChEBI" id="CHEBI:24646"/>
        <dbReference type="ChEBI" id="CHEBI:57540"/>
        <dbReference type="ChEBI" id="CHEBI:57945"/>
        <dbReference type="ChEBI" id="CHEBI:132124"/>
        <dbReference type="EC" id="1.6.5.9"/>
    </reaction>
</comment>
<dbReference type="PRINTS" id="PR00411">
    <property type="entry name" value="PNDRDTASEI"/>
</dbReference>
<dbReference type="HOGENOM" id="CLU_021377_7_1_3"/>
<evidence type="ECO:0000256" key="5">
    <source>
        <dbReference type="ARBA" id="ARBA00023002"/>
    </source>
</evidence>
<dbReference type="EC" id="1.6.5.9" evidence="2"/>